<keyword evidence="3" id="KW-0614">Plasmid</keyword>
<geneLocation type="plasmid" evidence="3 4">
    <name>pPNAP02</name>
</geneLocation>
<dbReference type="eggNOG" id="COG0845">
    <property type="taxonomic scope" value="Bacteria"/>
</dbReference>
<keyword evidence="1" id="KW-1133">Transmembrane helix</keyword>
<proteinExistence type="predicted"/>
<dbReference type="Proteomes" id="UP000000644">
    <property type="component" value="Plasmid pPNAP02"/>
</dbReference>
<keyword evidence="4" id="KW-1185">Reference proteome</keyword>
<evidence type="ECO:0000256" key="1">
    <source>
        <dbReference type="SAM" id="Phobius"/>
    </source>
</evidence>
<dbReference type="HOGENOM" id="CLU_114910_0_0_4"/>
<keyword evidence="2" id="KW-0732">Signal</keyword>
<evidence type="ECO:0000313" key="3">
    <source>
        <dbReference type="EMBL" id="ABM39837.1"/>
    </source>
</evidence>
<dbReference type="AlphaFoldDB" id="A1VW09"/>
<feature type="transmembrane region" description="Helical" evidence="1">
    <location>
        <begin position="153"/>
        <end position="171"/>
    </location>
</feature>
<reference evidence="4" key="1">
    <citation type="journal article" date="2009" name="Environ. Microbiol.">
        <title>The genome of Polaromonas naphthalenivorans strain CJ2, isolated from coal tar-contaminated sediment, reveals physiological and metabolic versatility and evolution through extensive horizontal gene transfer.</title>
        <authorList>
            <person name="Yagi J.M."/>
            <person name="Sims D."/>
            <person name="Brettin T."/>
            <person name="Bruce D."/>
            <person name="Madsen E.L."/>
        </authorList>
    </citation>
    <scope>NUCLEOTIDE SEQUENCE [LARGE SCALE GENOMIC DNA]</scope>
    <source>
        <strain evidence="4">CJ2</strain>
        <plasmid evidence="4">Plasmid pPNAP02</plasmid>
    </source>
</reference>
<protein>
    <recommendedName>
        <fullName evidence="5">Transmembrane protein</fullName>
    </recommendedName>
</protein>
<keyword evidence="1" id="KW-0472">Membrane</keyword>
<name>A1VW09_POLNA</name>
<gene>
    <name evidence="3" type="ordered locus">Pnap_4567</name>
</gene>
<sequence length="186" mass="19718">MIIWKKLNVCFLATFIAATSFTALADAGHDDGAAPIAATGSAQPRFTAVSETFELVGVLNGKLLTLYLDRADDNSPVKDAKLEIELADIKLDVKPRGVGEFETTLAQELKPGVTAIAATVIAGQETDLLAGELDIREGAHADASARSLPWKKYGIWTVAGLLALALLVGGLRRFRTNRINRAGSTA</sequence>
<dbReference type="KEGG" id="pna:Pnap_4567"/>
<dbReference type="EMBL" id="CP000531">
    <property type="protein sequence ID" value="ABM39837.1"/>
    <property type="molecule type" value="Genomic_DNA"/>
</dbReference>
<keyword evidence="1" id="KW-0812">Transmembrane</keyword>
<feature type="signal peptide" evidence="2">
    <location>
        <begin position="1"/>
        <end position="25"/>
    </location>
</feature>
<organism evidence="3 4">
    <name type="scientific">Polaromonas naphthalenivorans (strain CJ2)</name>
    <dbReference type="NCBI Taxonomy" id="365044"/>
    <lineage>
        <taxon>Bacteria</taxon>
        <taxon>Pseudomonadati</taxon>
        <taxon>Pseudomonadota</taxon>
        <taxon>Betaproteobacteria</taxon>
        <taxon>Burkholderiales</taxon>
        <taxon>Comamonadaceae</taxon>
        <taxon>Polaromonas</taxon>
    </lineage>
</organism>
<evidence type="ECO:0000256" key="2">
    <source>
        <dbReference type="SAM" id="SignalP"/>
    </source>
</evidence>
<evidence type="ECO:0000313" key="4">
    <source>
        <dbReference type="Proteomes" id="UP000000644"/>
    </source>
</evidence>
<feature type="chain" id="PRO_5002639918" description="Transmembrane protein" evidence="2">
    <location>
        <begin position="26"/>
        <end position="186"/>
    </location>
</feature>
<accession>A1VW09</accession>
<evidence type="ECO:0008006" key="5">
    <source>
        <dbReference type="Google" id="ProtNLM"/>
    </source>
</evidence>
<dbReference type="RefSeq" id="WP_011798128.1">
    <property type="nucleotide sequence ID" value="NC_008758.1"/>
</dbReference>